<dbReference type="GO" id="GO:0004536">
    <property type="term" value="F:DNA nuclease activity"/>
    <property type="evidence" value="ECO:0007669"/>
    <property type="project" value="InterPro"/>
</dbReference>
<dbReference type="PANTHER" id="PTHR46124:SF4">
    <property type="entry name" value="HYDROLASE TATD"/>
    <property type="match status" value="1"/>
</dbReference>
<dbReference type="PROSITE" id="PS01091">
    <property type="entry name" value="TATD_3"/>
    <property type="match status" value="1"/>
</dbReference>
<reference evidence="5" key="2">
    <citation type="journal article" date="2024" name="Antonie Van Leeuwenhoek">
        <title>Roseihalotalea indica gen. nov., sp. nov., a halophilic Bacteroidetes from mesopelagic Southwest Indian Ocean with higher carbohydrate metabolic potential.</title>
        <authorList>
            <person name="Chen B."/>
            <person name="Zhang M."/>
            <person name="Lin D."/>
            <person name="Ye J."/>
            <person name="Tang K."/>
        </authorList>
    </citation>
    <scope>NUCLEOTIDE SEQUENCE</scope>
    <source>
        <strain evidence="5">TK19036</strain>
    </source>
</reference>
<dbReference type="PIRSF" id="PIRSF005902">
    <property type="entry name" value="DNase_TatD"/>
    <property type="match status" value="1"/>
</dbReference>
<dbReference type="CDD" id="cd01310">
    <property type="entry name" value="TatD_DNAse"/>
    <property type="match status" value="1"/>
</dbReference>
<name>A0AA49GPF2_9BACT</name>
<organism evidence="5">
    <name type="scientific">Roseihalotalea indica</name>
    <dbReference type="NCBI Taxonomy" id="2867963"/>
    <lineage>
        <taxon>Bacteria</taxon>
        <taxon>Pseudomonadati</taxon>
        <taxon>Bacteroidota</taxon>
        <taxon>Cytophagia</taxon>
        <taxon>Cytophagales</taxon>
        <taxon>Catalimonadaceae</taxon>
        <taxon>Roseihalotalea</taxon>
    </lineage>
</organism>
<accession>A0AA49GPF2</accession>
<evidence type="ECO:0000256" key="2">
    <source>
        <dbReference type="ARBA" id="ARBA00022723"/>
    </source>
</evidence>
<dbReference type="InterPro" id="IPR018228">
    <property type="entry name" value="DNase_TatD-rel_CS"/>
</dbReference>
<evidence type="ECO:0000313" key="5">
    <source>
        <dbReference type="EMBL" id="WKN38023.1"/>
    </source>
</evidence>
<comment type="similarity">
    <text evidence="1">Belongs to the metallo-dependent hydrolases superfamily. TatD-type hydrolase family.</text>
</comment>
<evidence type="ECO:0000256" key="4">
    <source>
        <dbReference type="PIRSR" id="PIRSR005902-1"/>
    </source>
</evidence>
<dbReference type="EMBL" id="CP120682">
    <property type="protein sequence ID" value="WKN38023.1"/>
    <property type="molecule type" value="Genomic_DNA"/>
</dbReference>
<evidence type="ECO:0000256" key="1">
    <source>
        <dbReference type="ARBA" id="ARBA00009275"/>
    </source>
</evidence>
<dbReference type="GO" id="GO:0046872">
    <property type="term" value="F:metal ion binding"/>
    <property type="evidence" value="ECO:0007669"/>
    <property type="project" value="UniProtKB-KW"/>
</dbReference>
<keyword evidence="2 4" id="KW-0479">Metal-binding</keyword>
<feature type="binding site" evidence="4">
    <location>
        <position position="155"/>
    </location>
    <ligand>
        <name>a divalent metal cation</name>
        <dbReference type="ChEBI" id="CHEBI:60240"/>
        <label>2</label>
    </ligand>
</feature>
<gene>
    <name evidence="5" type="ORF">K4G66_04785</name>
</gene>
<dbReference type="InterPro" id="IPR032466">
    <property type="entry name" value="Metal_Hydrolase"/>
</dbReference>
<sequence length="261" mass="30147">MEWIDTHAHIYDAKFKEDINDILNRCQEAGVHQVYMPNIDHTTIDGMLELEHRFPAQCIPMMGLHPGSVKKDFEKELYLVEEWLDKRSFAAVGEIGLDYYWDTTFKEQQQEAFRIQIELAKKHHLPIVIHTRDSFEDAIQMVEKLNTDELTGIFHCFTGTSEEGQRIVEAGFYMGLGGVSTFKNSGLNEVIPHLDPNRIVMETDSPYLTPTPHRGKRNEPSYIPLIGKKVAEFTKTDVEEIAEKTTQNAQRLFQYKSNSRK</sequence>
<dbReference type="Pfam" id="PF01026">
    <property type="entry name" value="TatD_DNase"/>
    <property type="match status" value="1"/>
</dbReference>
<feature type="binding site" evidence="4">
    <location>
        <position position="7"/>
    </location>
    <ligand>
        <name>a divalent metal cation</name>
        <dbReference type="ChEBI" id="CHEBI:60240"/>
        <label>1</label>
    </ligand>
</feature>
<dbReference type="GO" id="GO:0016788">
    <property type="term" value="F:hydrolase activity, acting on ester bonds"/>
    <property type="evidence" value="ECO:0007669"/>
    <property type="project" value="InterPro"/>
</dbReference>
<feature type="binding site" evidence="4">
    <location>
        <position position="204"/>
    </location>
    <ligand>
        <name>a divalent metal cation</name>
        <dbReference type="ChEBI" id="CHEBI:60240"/>
        <label>1</label>
    </ligand>
</feature>
<reference evidence="5" key="1">
    <citation type="journal article" date="2023" name="Comput. Struct. Biotechnol. J.">
        <title>Discovery of a novel marine Bacteroidetes with a rich repertoire of carbohydrate-active enzymes.</title>
        <authorList>
            <person name="Chen B."/>
            <person name="Liu G."/>
            <person name="Chen Q."/>
            <person name="Wang H."/>
            <person name="Liu L."/>
            <person name="Tang K."/>
        </authorList>
    </citation>
    <scope>NUCLEOTIDE SEQUENCE</scope>
    <source>
        <strain evidence="5">TK19036</strain>
    </source>
</reference>
<dbReference type="InterPro" id="IPR001130">
    <property type="entry name" value="TatD-like"/>
</dbReference>
<dbReference type="NCBIfam" id="TIGR00010">
    <property type="entry name" value="YchF/TatD family DNA exonuclease"/>
    <property type="match status" value="1"/>
</dbReference>
<feature type="binding site" evidence="4">
    <location>
        <position position="130"/>
    </location>
    <ligand>
        <name>a divalent metal cation</name>
        <dbReference type="ChEBI" id="CHEBI:60240"/>
        <label>2</label>
    </ligand>
</feature>
<feature type="binding site" evidence="4">
    <location>
        <position position="94"/>
    </location>
    <ligand>
        <name>a divalent metal cation</name>
        <dbReference type="ChEBI" id="CHEBI:60240"/>
        <label>1</label>
    </ligand>
</feature>
<dbReference type="PANTHER" id="PTHR46124">
    <property type="entry name" value="D-AMINOACYL-TRNA DEACYLASE"/>
    <property type="match status" value="1"/>
</dbReference>
<keyword evidence="3 5" id="KW-0378">Hydrolase</keyword>
<dbReference type="FunFam" id="3.20.20.140:FF:000005">
    <property type="entry name" value="TatD family hydrolase"/>
    <property type="match status" value="1"/>
</dbReference>
<dbReference type="SUPFAM" id="SSF51556">
    <property type="entry name" value="Metallo-dependent hydrolases"/>
    <property type="match status" value="1"/>
</dbReference>
<evidence type="ECO:0000256" key="3">
    <source>
        <dbReference type="ARBA" id="ARBA00022801"/>
    </source>
</evidence>
<dbReference type="InterPro" id="IPR015991">
    <property type="entry name" value="TatD/YcfH-like"/>
</dbReference>
<dbReference type="GO" id="GO:0005829">
    <property type="term" value="C:cytosol"/>
    <property type="evidence" value="ECO:0007669"/>
    <property type="project" value="TreeGrafter"/>
</dbReference>
<protein>
    <submittedName>
        <fullName evidence="5">TatD family hydrolase</fullName>
    </submittedName>
</protein>
<feature type="binding site" evidence="4">
    <location>
        <position position="9"/>
    </location>
    <ligand>
        <name>a divalent metal cation</name>
        <dbReference type="ChEBI" id="CHEBI:60240"/>
        <label>1</label>
    </ligand>
</feature>
<proteinExistence type="inferred from homology"/>
<dbReference type="AlphaFoldDB" id="A0AA49GPF2"/>
<dbReference type="Gene3D" id="3.20.20.140">
    <property type="entry name" value="Metal-dependent hydrolases"/>
    <property type="match status" value="1"/>
</dbReference>